<dbReference type="InterPro" id="IPR029069">
    <property type="entry name" value="HotDog_dom_sf"/>
</dbReference>
<feature type="domain" description="Thioesterase" evidence="3">
    <location>
        <begin position="68"/>
        <end position="144"/>
    </location>
</feature>
<evidence type="ECO:0000256" key="2">
    <source>
        <dbReference type="ARBA" id="ARBA00022801"/>
    </source>
</evidence>
<dbReference type="EMBL" id="NEXE01000124">
    <property type="protein sequence ID" value="PSN88324.1"/>
    <property type="molecule type" value="Genomic_DNA"/>
</dbReference>
<gene>
    <name evidence="4" type="ORF">B9Q03_09420</name>
</gene>
<evidence type="ECO:0000313" key="5">
    <source>
        <dbReference type="Proteomes" id="UP000240322"/>
    </source>
</evidence>
<reference evidence="4 5" key="1">
    <citation type="submission" date="2017-04" db="EMBL/GenBank/DDBJ databases">
        <title>Novel microbial lineages endemic to geothermal iron-oxide mats fill important gaps in the evolutionary history of Archaea.</title>
        <authorList>
            <person name="Jay Z.J."/>
            <person name="Beam J.P."/>
            <person name="Dlakic M."/>
            <person name="Rusch D.B."/>
            <person name="Kozubal M.A."/>
            <person name="Inskeep W.P."/>
        </authorList>
    </citation>
    <scope>NUCLEOTIDE SEQUENCE [LARGE SCALE GENOMIC DNA]</scope>
    <source>
        <strain evidence="4">OSP_D</strain>
    </source>
</reference>
<dbReference type="InterPro" id="IPR003736">
    <property type="entry name" value="PAAI_dom"/>
</dbReference>
<evidence type="ECO:0000313" key="4">
    <source>
        <dbReference type="EMBL" id="PSN88324.1"/>
    </source>
</evidence>
<comment type="caution">
    <text evidence="4">The sequence shown here is derived from an EMBL/GenBank/DDBJ whole genome shotgun (WGS) entry which is preliminary data.</text>
</comment>
<organism evidence="4 5">
    <name type="scientific">Candidatus Marsarchaeota G2 archaeon OSP_D</name>
    <dbReference type="NCBI Taxonomy" id="1978157"/>
    <lineage>
        <taxon>Archaea</taxon>
        <taxon>Candidatus Marsarchaeota</taxon>
        <taxon>Candidatus Marsarchaeota group 2</taxon>
    </lineage>
</organism>
<evidence type="ECO:0000256" key="1">
    <source>
        <dbReference type="ARBA" id="ARBA00008324"/>
    </source>
</evidence>
<dbReference type="Gene3D" id="3.10.129.10">
    <property type="entry name" value="Hotdog Thioesterase"/>
    <property type="match status" value="1"/>
</dbReference>
<dbReference type="CDD" id="cd03443">
    <property type="entry name" value="PaaI_thioesterase"/>
    <property type="match status" value="1"/>
</dbReference>
<dbReference type="AlphaFoldDB" id="A0A2R6APL6"/>
<accession>A0A2R6APL6</accession>
<dbReference type="Proteomes" id="UP000240322">
    <property type="component" value="Unassembled WGS sequence"/>
</dbReference>
<keyword evidence="2" id="KW-0378">Hydrolase</keyword>
<dbReference type="SUPFAM" id="SSF54637">
    <property type="entry name" value="Thioesterase/thiol ester dehydrase-isomerase"/>
    <property type="match status" value="1"/>
</dbReference>
<dbReference type="InterPro" id="IPR006683">
    <property type="entry name" value="Thioestr_dom"/>
</dbReference>
<dbReference type="Pfam" id="PF03061">
    <property type="entry name" value="4HBT"/>
    <property type="match status" value="1"/>
</dbReference>
<dbReference type="PANTHER" id="PTHR21660">
    <property type="entry name" value="THIOESTERASE SUPERFAMILY MEMBER-RELATED"/>
    <property type="match status" value="1"/>
</dbReference>
<proteinExistence type="inferred from homology"/>
<name>A0A2R6APL6_9ARCH</name>
<evidence type="ECO:0000259" key="3">
    <source>
        <dbReference type="Pfam" id="PF03061"/>
    </source>
</evidence>
<dbReference type="InterPro" id="IPR039298">
    <property type="entry name" value="ACOT13"/>
</dbReference>
<dbReference type="NCBIfam" id="TIGR00369">
    <property type="entry name" value="unchar_dom_1"/>
    <property type="match status" value="1"/>
</dbReference>
<dbReference type="GO" id="GO:0047617">
    <property type="term" value="F:fatty acyl-CoA hydrolase activity"/>
    <property type="evidence" value="ECO:0007669"/>
    <property type="project" value="InterPro"/>
</dbReference>
<comment type="similarity">
    <text evidence="1">Belongs to the thioesterase PaaI family.</text>
</comment>
<sequence length="161" mass="17643">MSGDRRRGTIWSVLEEAKRNGGSVEDALNTLMYAESPIFAKAGFRVVKLGDGYAEISFPMSEEIRRRGGMVHGGIIMYVLDSVCGLAVISRNQGVDQFTVELKVNFLEQLHKPPFKAVGRIIRMGGRLAVAEGEVADADGRVCAKALGTWYIVKENTKEHG</sequence>
<dbReference type="PANTHER" id="PTHR21660:SF1">
    <property type="entry name" value="ACYL-COENZYME A THIOESTERASE 13"/>
    <property type="match status" value="1"/>
</dbReference>
<protein>
    <recommendedName>
        <fullName evidence="3">Thioesterase domain-containing protein</fullName>
    </recommendedName>
</protein>